<keyword evidence="3" id="KW-1185">Reference proteome</keyword>
<dbReference type="NCBIfam" id="TIGR01764">
    <property type="entry name" value="excise"/>
    <property type="match status" value="1"/>
</dbReference>
<reference evidence="2 3" key="1">
    <citation type="submission" date="2020-02" db="EMBL/GenBank/DDBJ databases">
        <title>Genome sequence of the type strain DSM 27180 of Arthrobacter silviterrae.</title>
        <authorList>
            <person name="Gao J."/>
            <person name="Sun J."/>
        </authorList>
    </citation>
    <scope>NUCLEOTIDE SEQUENCE [LARGE SCALE GENOMIC DNA]</scope>
    <source>
        <strain evidence="2 3">DSM 27180</strain>
    </source>
</reference>
<sequence length="76" mass="8766">MTQQLNTAASATSTTGNVEEWLTPKEICRELQIPEQTFYQWRVKHLGPKAHRIGRHLRISRTDLNAWLATTEDDFG</sequence>
<comment type="caution">
    <text evidence="2">The sequence shown here is derived from an EMBL/GenBank/DDBJ whole genome shotgun (WGS) entry which is preliminary data.</text>
</comment>
<dbReference type="InterPro" id="IPR041657">
    <property type="entry name" value="HTH_17"/>
</dbReference>
<dbReference type="InterPro" id="IPR009061">
    <property type="entry name" value="DNA-bd_dom_put_sf"/>
</dbReference>
<dbReference type="SUPFAM" id="SSF46955">
    <property type="entry name" value="Putative DNA-binding domain"/>
    <property type="match status" value="1"/>
</dbReference>
<name>A0ABX0DDL3_9MICC</name>
<feature type="domain" description="Helix-turn-helix" evidence="1">
    <location>
        <begin position="21"/>
        <end position="69"/>
    </location>
</feature>
<evidence type="ECO:0000313" key="2">
    <source>
        <dbReference type="EMBL" id="NGN84691.1"/>
    </source>
</evidence>
<dbReference type="InterPro" id="IPR010093">
    <property type="entry name" value="SinI_DNA-bd"/>
</dbReference>
<gene>
    <name evidence="2" type="ORF">G6N77_14685</name>
</gene>
<dbReference type="Proteomes" id="UP000479226">
    <property type="component" value="Unassembled WGS sequence"/>
</dbReference>
<dbReference type="Pfam" id="PF12728">
    <property type="entry name" value="HTH_17"/>
    <property type="match status" value="1"/>
</dbReference>
<proteinExistence type="predicted"/>
<evidence type="ECO:0000313" key="3">
    <source>
        <dbReference type="Proteomes" id="UP000479226"/>
    </source>
</evidence>
<dbReference type="RefSeq" id="WP_165182917.1">
    <property type="nucleotide sequence ID" value="NZ_JAAKZI010000028.1"/>
</dbReference>
<protein>
    <submittedName>
        <fullName evidence="2">Helix-turn-helix domain-containing protein</fullName>
    </submittedName>
</protein>
<dbReference type="EMBL" id="JAAKZI010000028">
    <property type="protein sequence ID" value="NGN84691.1"/>
    <property type="molecule type" value="Genomic_DNA"/>
</dbReference>
<evidence type="ECO:0000259" key="1">
    <source>
        <dbReference type="Pfam" id="PF12728"/>
    </source>
</evidence>
<organism evidence="2 3">
    <name type="scientific">Arthrobacter silviterrae</name>
    <dbReference type="NCBI Taxonomy" id="2026658"/>
    <lineage>
        <taxon>Bacteria</taxon>
        <taxon>Bacillati</taxon>
        <taxon>Actinomycetota</taxon>
        <taxon>Actinomycetes</taxon>
        <taxon>Micrococcales</taxon>
        <taxon>Micrococcaceae</taxon>
        <taxon>Arthrobacter</taxon>
    </lineage>
</organism>
<accession>A0ABX0DDL3</accession>